<keyword evidence="3" id="KW-1185">Reference proteome</keyword>
<reference evidence="2" key="1">
    <citation type="submission" date="2022-09" db="EMBL/GenBank/DDBJ databases">
        <title>Tahibacter sp. nov., isolated from a fresh water.</title>
        <authorList>
            <person name="Baek J.H."/>
            <person name="Lee J.K."/>
            <person name="Kim J.M."/>
            <person name="Jeon C.O."/>
        </authorList>
    </citation>
    <scope>NUCLEOTIDE SEQUENCE</scope>
    <source>
        <strain evidence="2">W38</strain>
    </source>
</reference>
<dbReference type="PROSITE" id="PS50075">
    <property type="entry name" value="CARRIER"/>
    <property type="match status" value="1"/>
</dbReference>
<dbReference type="InterPro" id="IPR036736">
    <property type="entry name" value="ACP-like_sf"/>
</dbReference>
<evidence type="ECO:0000313" key="2">
    <source>
        <dbReference type="EMBL" id="UXI66183.1"/>
    </source>
</evidence>
<proteinExistence type="predicted"/>
<evidence type="ECO:0000259" key="1">
    <source>
        <dbReference type="PROSITE" id="PS50075"/>
    </source>
</evidence>
<gene>
    <name evidence="2" type="ORF">N4264_15650</name>
</gene>
<sequence>MTTTAPNTLELLAREVGRITGAGNAPTDVSLSELGVDSLNIIEMIVFCEQLYGVFDPEKIELSAFTTLADLDRQLHSLTTAAAA</sequence>
<dbReference type="Gene3D" id="1.10.1200.10">
    <property type="entry name" value="ACP-like"/>
    <property type="match status" value="1"/>
</dbReference>
<protein>
    <submittedName>
        <fullName evidence="2">Acyl carrier protein</fullName>
    </submittedName>
</protein>
<accession>A0ABY6B7W5</accession>
<dbReference type="InterPro" id="IPR009081">
    <property type="entry name" value="PP-bd_ACP"/>
</dbReference>
<dbReference type="SUPFAM" id="SSF47336">
    <property type="entry name" value="ACP-like"/>
    <property type="match status" value="1"/>
</dbReference>
<name>A0ABY6B7W5_9GAMM</name>
<feature type="domain" description="Carrier" evidence="1">
    <location>
        <begin position="3"/>
        <end position="79"/>
    </location>
</feature>
<dbReference type="Pfam" id="PF00550">
    <property type="entry name" value="PP-binding"/>
    <property type="match status" value="1"/>
</dbReference>
<organism evidence="2 3">
    <name type="scientific">Tahibacter amnicola</name>
    <dbReference type="NCBI Taxonomy" id="2976241"/>
    <lineage>
        <taxon>Bacteria</taxon>
        <taxon>Pseudomonadati</taxon>
        <taxon>Pseudomonadota</taxon>
        <taxon>Gammaproteobacteria</taxon>
        <taxon>Lysobacterales</taxon>
        <taxon>Rhodanobacteraceae</taxon>
        <taxon>Tahibacter</taxon>
    </lineage>
</organism>
<dbReference type="RefSeq" id="WP_261693167.1">
    <property type="nucleotide sequence ID" value="NZ_CP104694.1"/>
</dbReference>
<dbReference type="EMBL" id="CP104694">
    <property type="protein sequence ID" value="UXI66183.1"/>
    <property type="molecule type" value="Genomic_DNA"/>
</dbReference>
<evidence type="ECO:0000313" key="3">
    <source>
        <dbReference type="Proteomes" id="UP001064632"/>
    </source>
</evidence>
<dbReference type="Proteomes" id="UP001064632">
    <property type="component" value="Chromosome"/>
</dbReference>